<keyword evidence="1" id="KW-0479">Metal-binding</keyword>
<organism evidence="4 5">
    <name type="scientific">Candidatus Methanoperedens nitratireducens</name>
    <dbReference type="NCBI Taxonomy" id="1392998"/>
    <lineage>
        <taxon>Archaea</taxon>
        <taxon>Methanobacteriati</taxon>
        <taxon>Methanobacteriota</taxon>
        <taxon>Stenosarchaea group</taxon>
        <taxon>Methanomicrobia</taxon>
        <taxon>Methanosarcinales</taxon>
        <taxon>ANME-2 cluster</taxon>
        <taxon>Candidatus Methanoperedentaceae</taxon>
        <taxon>Candidatus Methanoperedens</taxon>
    </lineage>
</organism>
<feature type="binding site" evidence="1">
    <location>
        <position position="51"/>
    </location>
    <ligand>
        <name>Mg(2+)</name>
        <dbReference type="ChEBI" id="CHEBI:18420"/>
        <label>2</label>
    </ligand>
</feature>
<evidence type="ECO:0000313" key="5">
    <source>
        <dbReference type="Proteomes" id="UP000050360"/>
    </source>
</evidence>
<dbReference type="PANTHER" id="PTHR30270:SF3">
    <property type="entry name" value="THIAMINE-MONOPHOSPHATE KINASE"/>
    <property type="match status" value="1"/>
</dbReference>
<comment type="catalytic activity">
    <reaction evidence="1">
        <text>thiamine phosphate + ATP = thiamine diphosphate + ADP</text>
        <dbReference type="Rhea" id="RHEA:15913"/>
        <dbReference type="ChEBI" id="CHEBI:30616"/>
        <dbReference type="ChEBI" id="CHEBI:37575"/>
        <dbReference type="ChEBI" id="CHEBI:58937"/>
        <dbReference type="ChEBI" id="CHEBI:456216"/>
        <dbReference type="EC" id="2.7.4.16"/>
    </reaction>
</comment>
<evidence type="ECO:0000259" key="2">
    <source>
        <dbReference type="Pfam" id="PF00586"/>
    </source>
</evidence>
<feature type="binding site" evidence="1">
    <location>
        <begin position="126"/>
        <end position="127"/>
    </location>
    <ligand>
        <name>ATP</name>
        <dbReference type="ChEBI" id="CHEBI:30616"/>
    </ligand>
</feature>
<dbReference type="PIRSF" id="PIRSF005303">
    <property type="entry name" value="Thiam_monoph_kin"/>
    <property type="match status" value="1"/>
</dbReference>
<protein>
    <recommendedName>
        <fullName evidence="1">Thiamine-monophosphate kinase</fullName>
        <shortName evidence="1">TMP kinase</shortName>
        <shortName evidence="1">Thiamine-phosphate kinase</shortName>
        <ecNumber evidence="1">2.7.4.16</ecNumber>
    </recommendedName>
</protein>
<dbReference type="GO" id="GO:0000287">
    <property type="term" value="F:magnesium ion binding"/>
    <property type="evidence" value="ECO:0007669"/>
    <property type="project" value="UniProtKB-UniRule"/>
</dbReference>
<dbReference type="PANTHER" id="PTHR30270">
    <property type="entry name" value="THIAMINE-MONOPHOSPHATE KINASE"/>
    <property type="match status" value="1"/>
</dbReference>
<feature type="binding site" evidence="1">
    <location>
        <position position="217"/>
    </location>
    <ligand>
        <name>ATP</name>
        <dbReference type="ChEBI" id="CHEBI:30616"/>
    </ligand>
</feature>
<comment type="similarity">
    <text evidence="1">Belongs to the thiamine-monophosphate kinase family.</text>
</comment>
<comment type="miscellaneous">
    <text evidence="1">Reaction mechanism of ThiL seems to utilize a direct, inline transfer of the gamma-phosphate of ATP to TMP rather than a phosphorylated enzyme intermediate.</text>
</comment>
<sequence length="318" mass="34276">MKIRELNERVLIEHITGLLTKPGKNTVVGAGDDDCAVLDIGGDDYLLATTDMLHRKTDFPQQMSGWQIGWMSVAVNLSDLASKGAKPLGILMAIGVPPDTELDFFDDIIKGMDTCARSFGTQVIGGDMDSHEELTMTGTALGLVNKDLLIRRSGANPGDLVCVTGNLGTAGAALILLKKNINAGQQILKSLFEPIPRIDEGMALTKTHAVTSMMDISDGLALSIHDLAKASGVGFKIYEDKLPVLMDVKKKLKGDELFEAVVFTGGDFELLFTVPPDKINKARNACSFTVIGEVIKEGIFIERSNGIEPLKGRGFEHF</sequence>
<name>A0A0P8CGW1_9EURY</name>
<comment type="pathway">
    <text evidence="1">Cofactor biosynthesis; thiamine diphosphate biosynthesis; thiamine diphosphate from thiamine phosphate: step 1/1.</text>
</comment>
<feature type="binding site" evidence="1">
    <location>
        <position position="315"/>
    </location>
    <ligand>
        <name>substrate</name>
    </ligand>
</feature>
<feature type="binding site" evidence="1">
    <location>
        <position position="152"/>
    </location>
    <ligand>
        <name>ATP</name>
        <dbReference type="ChEBI" id="CHEBI:30616"/>
    </ligand>
</feature>
<evidence type="ECO:0000313" key="4">
    <source>
        <dbReference type="EMBL" id="KPQ41929.1"/>
    </source>
</evidence>
<dbReference type="GO" id="GO:0009229">
    <property type="term" value="P:thiamine diphosphate biosynthetic process"/>
    <property type="evidence" value="ECO:0007669"/>
    <property type="project" value="UniProtKB-UniRule"/>
</dbReference>
<feature type="binding site" evidence="1">
    <location>
        <position position="79"/>
    </location>
    <ligand>
        <name>Mg(2+)</name>
        <dbReference type="ChEBI" id="CHEBI:18420"/>
        <label>4</label>
    </ligand>
</feature>
<keyword evidence="1" id="KW-0067">ATP-binding</keyword>
<accession>A0A0P8CGW1</accession>
<evidence type="ECO:0000259" key="3">
    <source>
        <dbReference type="Pfam" id="PF02769"/>
    </source>
</evidence>
<keyword evidence="1" id="KW-0784">Thiamine biosynthesis</keyword>
<dbReference type="InterPro" id="IPR010918">
    <property type="entry name" value="PurM-like_C_dom"/>
</dbReference>
<dbReference type="SUPFAM" id="SSF55326">
    <property type="entry name" value="PurM N-terminal domain-like"/>
    <property type="match status" value="1"/>
</dbReference>
<dbReference type="InterPro" id="IPR016188">
    <property type="entry name" value="PurM-like_N"/>
</dbReference>
<feature type="binding site" evidence="1">
    <location>
        <position position="79"/>
    </location>
    <ligand>
        <name>Mg(2+)</name>
        <dbReference type="ChEBI" id="CHEBI:18420"/>
        <label>3</label>
    </ligand>
</feature>
<feature type="binding site" evidence="1">
    <location>
        <position position="215"/>
    </location>
    <ligand>
        <name>Mg(2+)</name>
        <dbReference type="ChEBI" id="CHEBI:18420"/>
        <label>3</label>
    </ligand>
</feature>
<dbReference type="GO" id="GO:0005524">
    <property type="term" value="F:ATP binding"/>
    <property type="evidence" value="ECO:0007669"/>
    <property type="project" value="UniProtKB-UniRule"/>
</dbReference>
<dbReference type="Proteomes" id="UP000050360">
    <property type="component" value="Unassembled WGS sequence"/>
</dbReference>
<dbReference type="InterPro" id="IPR036921">
    <property type="entry name" value="PurM-like_N_sf"/>
</dbReference>
<dbReference type="EMBL" id="LKCM01000282">
    <property type="protein sequence ID" value="KPQ41929.1"/>
    <property type="molecule type" value="Genomic_DNA"/>
</dbReference>
<feature type="binding site" evidence="1">
    <location>
        <position position="34"/>
    </location>
    <ligand>
        <name>Mg(2+)</name>
        <dbReference type="ChEBI" id="CHEBI:18420"/>
        <label>4</label>
    </ligand>
</feature>
<feature type="binding site" evidence="1">
    <location>
        <position position="218"/>
    </location>
    <ligand>
        <name>Mg(2+)</name>
        <dbReference type="ChEBI" id="CHEBI:18420"/>
        <label>5</label>
    </ligand>
</feature>
<dbReference type="GO" id="GO:0009030">
    <property type="term" value="F:thiamine-phosphate kinase activity"/>
    <property type="evidence" value="ECO:0007669"/>
    <property type="project" value="UniProtKB-UniRule"/>
</dbReference>
<dbReference type="Pfam" id="PF00586">
    <property type="entry name" value="AIRS"/>
    <property type="match status" value="1"/>
</dbReference>
<feature type="binding site" evidence="1">
    <location>
        <position position="51"/>
    </location>
    <ligand>
        <name>Mg(2+)</name>
        <dbReference type="ChEBI" id="CHEBI:18420"/>
        <label>1</label>
    </ligand>
</feature>
<keyword evidence="1 4" id="KW-0418">Kinase</keyword>
<feature type="domain" description="PurM-like N-terminal" evidence="2">
    <location>
        <begin position="33"/>
        <end position="144"/>
    </location>
</feature>
<evidence type="ECO:0000256" key="1">
    <source>
        <dbReference type="HAMAP-Rule" id="MF_02128"/>
    </source>
</evidence>
<dbReference type="InterPro" id="IPR036676">
    <property type="entry name" value="PurM-like_C_sf"/>
</dbReference>
<dbReference type="GO" id="GO:0009228">
    <property type="term" value="P:thiamine biosynthetic process"/>
    <property type="evidence" value="ECO:0007669"/>
    <property type="project" value="UniProtKB-KW"/>
</dbReference>
<feature type="binding site" evidence="1">
    <location>
        <position position="58"/>
    </location>
    <ligand>
        <name>substrate</name>
    </ligand>
</feature>
<dbReference type="InterPro" id="IPR006283">
    <property type="entry name" value="ThiL-like"/>
</dbReference>
<dbReference type="SUPFAM" id="SSF56042">
    <property type="entry name" value="PurM C-terminal domain-like"/>
    <property type="match status" value="1"/>
</dbReference>
<dbReference type="Gene3D" id="3.90.650.10">
    <property type="entry name" value="PurM-like C-terminal domain"/>
    <property type="match status" value="1"/>
</dbReference>
<comment type="function">
    <text evidence="1">Catalyzes the ATP-dependent phosphorylation of thiamine-monophosphate (TMP) to form thiamine-pyrophosphate (TPP), the active form of vitamin B1.</text>
</comment>
<feature type="binding site" evidence="1">
    <location>
        <position position="50"/>
    </location>
    <ligand>
        <name>Mg(2+)</name>
        <dbReference type="ChEBI" id="CHEBI:18420"/>
        <label>1</label>
    </ligand>
</feature>
<feature type="binding site" evidence="1">
    <location>
        <position position="34"/>
    </location>
    <ligand>
        <name>Mg(2+)</name>
        <dbReference type="ChEBI" id="CHEBI:18420"/>
        <label>3</label>
    </ligand>
</feature>
<gene>
    <name evidence="1" type="primary">thiL</name>
    <name evidence="4" type="ORF">MPEBLZ_03508</name>
</gene>
<dbReference type="EC" id="2.7.4.16" evidence="1"/>
<keyword evidence="1" id="KW-0460">Magnesium</keyword>
<dbReference type="AlphaFoldDB" id="A0A0P8CGW1"/>
<keyword evidence="1" id="KW-0547">Nucleotide-binding</keyword>
<dbReference type="Pfam" id="PF02769">
    <property type="entry name" value="AIRS_C"/>
    <property type="match status" value="1"/>
</dbReference>
<proteinExistence type="inferred from homology"/>
<dbReference type="Gene3D" id="3.30.1330.10">
    <property type="entry name" value="PurM-like, N-terminal domain"/>
    <property type="match status" value="1"/>
</dbReference>
<dbReference type="NCBIfam" id="TIGR01379">
    <property type="entry name" value="thiL"/>
    <property type="match status" value="1"/>
</dbReference>
<keyword evidence="1 4" id="KW-0808">Transferase</keyword>
<feature type="binding site" evidence="1">
    <location>
        <position position="79"/>
    </location>
    <ligand>
        <name>Mg(2+)</name>
        <dbReference type="ChEBI" id="CHEBI:18420"/>
        <label>2</label>
    </ligand>
</feature>
<feature type="binding site" evidence="1">
    <location>
        <position position="127"/>
    </location>
    <ligand>
        <name>Mg(2+)</name>
        <dbReference type="ChEBI" id="CHEBI:18420"/>
        <label>1</label>
    </ligand>
</feature>
<feature type="binding site" evidence="1">
    <location>
        <position position="49"/>
    </location>
    <ligand>
        <name>Mg(2+)</name>
        <dbReference type="ChEBI" id="CHEBI:18420"/>
        <label>4</label>
    </ligand>
</feature>
<dbReference type="PATRIC" id="fig|1719120.3.peg.3807"/>
<feature type="domain" description="PurM-like C-terminal" evidence="3">
    <location>
        <begin position="157"/>
        <end position="298"/>
    </location>
</feature>
<dbReference type="HAMAP" id="MF_02128">
    <property type="entry name" value="TMP_kinase"/>
    <property type="match status" value="1"/>
</dbReference>
<comment type="caution">
    <text evidence="4">The sequence shown here is derived from an EMBL/GenBank/DDBJ whole genome shotgun (WGS) entry which is preliminary data.</text>
</comment>
<comment type="caution">
    <text evidence="1">Lacks conserved residue(s) required for the propagation of feature annotation.</text>
</comment>
<dbReference type="CDD" id="cd02194">
    <property type="entry name" value="ThiL"/>
    <property type="match status" value="1"/>
</dbReference>
<reference evidence="4 5" key="1">
    <citation type="submission" date="2015-09" db="EMBL/GenBank/DDBJ databases">
        <title>A metagenomics-based metabolic model of nitrate-dependent anaerobic oxidation of methane by Methanoperedens-like archaea.</title>
        <authorList>
            <person name="Arshad A."/>
            <person name="Speth D.R."/>
            <person name="De Graaf R.M."/>
            <person name="Op Den Camp H.J."/>
            <person name="Jetten M.S."/>
            <person name="Welte C.U."/>
        </authorList>
    </citation>
    <scope>NUCLEOTIDE SEQUENCE [LARGE SCALE GENOMIC DNA]</scope>
</reference>
<dbReference type="UniPathway" id="UPA00060">
    <property type="reaction ID" value="UER00142"/>
</dbReference>